<accession>A0ABR3IT58</accession>
<keyword evidence="11" id="KW-1185">Reference proteome</keyword>
<feature type="region of interest" description="Disordered" evidence="8">
    <location>
        <begin position="442"/>
        <end position="527"/>
    </location>
</feature>
<evidence type="ECO:0000256" key="8">
    <source>
        <dbReference type="SAM" id="MobiDB-lite"/>
    </source>
</evidence>
<proteinExistence type="predicted"/>
<evidence type="ECO:0000256" key="7">
    <source>
        <dbReference type="ARBA" id="ARBA00023319"/>
    </source>
</evidence>
<evidence type="ECO:0000256" key="5">
    <source>
        <dbReference type="ARBA" id="ARBA00023136"/>
    </source>
</evidence>
<comment type="caution">
    <text evidence="10">The sequence shown here is derived from an EMBL/GenBank/DDBJ whole genome shotgun (WGS) entry which is preliminary data.</text>
</comment>
<feature type="compositionally biased region" description="Polar residues" evidence="8">
    <location>
        <begin position="281"/>
        <end position="299"/>
    </location>
</feature>
<organism evidence="10 11">
    <name type="scientific">Hohenbuehelia grisea</name>
    <dbReference type="NCBI Taxonomy" id="104357"/>
    <lineage>
        <taxon>Eukaryota</taxon>
        <taxon>Fungi</taxon>
        <taxon>Dikarya</taxon>
        <taxon>Basidiomycota</taxon>
        <taxon>Agaricomycotina</taxon>
        <taxon>Agaricomycetes</taxon>
        <taxon>Agaricomycetidae</taxon>
        <taxon>Agaricales</taxon>
        <taxon>Pleurotineae</taxon>
        <taxon>Pleurotaceae</taxon>
        <taxon>Hohenbuehelia</taxon>
    </lineage>
</organism>
<sequence>MDCVQTPTATQTETITTESASVSTTSSITTLPDSTSTRVVTTCLSSAVVSGTGTPGCLVSTEITSTTVIPGGATTIQVPITVNVPVTQTHTTTLLGSSCSSSSSSVPPQPPSSVSSVLSVSTPPPQVIQSESSSTLADGSVFVSTILTTSTLPPTSIFLPTTVPNAAQQTQQSNDDGSSAPLGPIIGGVVGGFFGLMALIAIGWFIVKRKSRWDDIFDKDDGESGEDGSRRFSLSTEIEPKPYQYGLVGHTPSPQPGSPPTSPPLGAGHQRGRSSIAPLTLSPSTGMTSGPPTISTGMASLSSRPSSAGSTQPLRAPSAQGIQANELGVRPPSVHSHSQSSSISQPPVTFANWNQSPTIPPMNFGGALAGAGVAGGMVAADQANDPHMQRTGSPVSVYEPVRRLQLVNGVPTSPAQSVHHRGMSNDTVMSVAQGFGAAAAASSSAGRPSNASAGPSANASSTGLEEFDPYSAESVDASRGGMTRTNTKGQVILSPPREVRVAQDGGRAPAPGPSRSNLPNSPPAYEA</sequence>
<keyword evidence="4 9" id="KW-1133">Transmembrane helix</keyword>
<feature type="compositionally biased region" description="Low complexity" evidence="8">
    <location>
        <begin position="300"/>
        <end position="310"/>
    </location>
</feature>
<protein>
    <submittedName>
        <fullName evidence="10">Uncharacterized protein</fullName>
    </submittedName>
</protein>
<evidence type="ECO:0000256" key="3">
    <source>
        <dbReference type="ARBA" id="ARBA00022729"/>
    </source>
</evidence>
<evidence type="ECO:0000256" key="2">
    <source>
        <dbReference type="ARBA" id="ARBA00022692"/>
    </source>
</evidence>
<dbReference type="PRINTS" id="PR00213">
    <property type="entry name" value="MYELINP0"/>
</dbReference>
<feature type="region of interest" description="Disordered" evidence="8">
    <location>
        <begin position="1"/>
        <end position="32"/>
    </location>
</feature>
<feature type="region of interest" description="Disordered" evidence="8">
    <location>
        <begin position="94"/>
        <end position="132"/>
    </location>
</feature>
<dbReference type="InterPro" id="IPR000920">
    <property type="entry name" value="Myelin_P0-rel"/>
</dbReference>
<dbReference type="Proteomes" id="UP001556367">
    <property type="component" value="Unassembled WGS sequence"/>
</dbReference>
<name>A0ABR3IT58_9AGAR</name>
<keyword evidence="5 9" id="KW-0472">Membrane</keyword>
<keyword evidence="2 9" id="KW-0812">Transmembrane</keyword>
<feature type="compositionally biased region" description="Acidic residues" evidence="8">
    <location>
        <begin position="217"/>
        <end position="226"/>
    </location>
</feature>
<evidence type="ECO:0000313" key="10">
    <source>
        <dbReference type="EMBL" id="KAL0946453.1"/>
    </source>
</evidence>
<dbReference type="EMBL" id="JASNQZ010000015">
    <property type="protein sequence ID" value="KAL0946453.1"/>
    <property type="molecule type" value="Genomic_DNA"/>
</dbReference>
<keyword evidence="6" id="KW-1015">Disulfide bond</keyword>
<feature type="compositionally biased region" description="Low complexity" evidence="8">
    <location>
        <begin position="442"/>
        <end position="461"/>
    </location>
</feature>
<evidence type="ECO:0000313" key="11">
    <source>
        <dbReference type="Proteomes" id="UP001556367"/>
    </source>
</evidence>
<evidence type="ECO:0000256" key="9">
    <source>
        <dbReference type="SAM" id="Phobius"/>
    </source>
</evidence>
<evidence type="ECO:0000256" key="4">
    <source>
        <dbReference type="ARBA" id="ARBA00022989"/>
    </source>
</evidence>
<evidence type="ECO:0000256" key="6">
    <source>
        <dbReference type="ARBA" id="ARBA00023157"/>
    </source>
</evidence>
<feature type="compositionally biased region" description="Low complexity" evidence="8">
    <location>
        <begin position="1"/>
        <end position="30"/>
    </location>
</feature>
<feature type="region of interest" description="Disordered" evidence="8">
    <location>
        <begin position="216"/>
        <end position="318"/>
    </location>
</feature>
<keyword evidence="3" id="KW-0732">Signal</keyword>
<keyword evidence="7" id="KW-0393">Immunoglobulin domain</keyword>
<feature type="compositionally biased region" description="Pro residues" evidence="8">
    <location>
        <begin position="253"/>
        <end position="263"/>
    </location>
</feature>
<reference evidence="11" key="1">
    <citation type="submission" date="2024-06" db="EMBL/GenBank/DDBJ databases">
        <title>Multi-omics analyses provide insights into the biosynthesis of the anticancer antibiotic pleurotin in Hohenbuehelia grisea.</title>
        <authorList>
            <person name="Weaver J.A."/>
            <person name="Alberti F."/>
        </authorList>
    </citation>
    <scope>NUCLEOTIDE SEQUENCE [LARGE SCALE GENOMIC DNA]</scope>
    <source>
        <strain evidence="11">T-177</strain>
    </source>
</reference>
<evidence type="ECO:0000256" key="1">
    <source>
        <dbReference type="ARBA" id="ARBA00004370"/>
    </source>
</evidence>
<feature type="compositionally biased region" description="Low complexity" evidence="8">
    <location>
        <begin position="97"/>
        <end position="121"/>
    </location>
</feature>
<gene>
    <name evidence="10" type="ORF">HGRIS_012676</name>
</gene>
<feature type="transmembrane region" description="Helical" evidence="9">
    <location>
        <begin position="182"/>
        <end position="207"/>
    </location>
</feature>
<comment type="subcellular location">
    <subcellularLocation>
        <location evidence="1">Membrane</location>
    </subcellularLocation>
</comment>